<organism evidence="1 2">
    <name type="scientific">Candidatus Methylobacter favarea</name>
    <dbReference type="NCBI Taxonomy" id="2707345"/>
    <lineage>
        <taxon>Bacteria</taxon>
        <taxon>Pseudomonadati</taxon>
        <taxon>Pseudomonadota</taxon>
        <taxon>Gammaproteobacteria</taxon>
        <taxon>Methylococcales</taxon>
        <taxon>Methylococcaceae</taxon>
        <taxon>Methylobacter</taxon>
    </lineage>
</organism>
<sequence length="29" mass="3404">MFARLKALPRKAGERMVEMLWDTLAKLLD</sequence>
<dbReference type="Proteomes" id="UP000494216">
    <property type="component" value="Unassembled WGS sequence"/>
</dbReference>
<reference evidence="1 2" key="1">
    <citation type="submission" date="2020-02" db="EMBL/GenBank/DDBJ databases">
        <authorList>
            <person name="Hogendoorn C."/>
        </authorList>
    </citation>
    <scope>NUCLEOTIDE SEQUENCE [LARGE SCALE GENOMIC DNA]</scope>
    <source>
        <strain evidence="1">METHB21</strain>
    </source>
</reference>
<dbReference type="EMBL" id="CADCXN010000073">
    <property type="protein sequence ID" value="CAA9891535.1"/>
    <property type="molecule type" value="Genomic_DNA"/>
</dbReference>
<keyword evidence="2" id="KW-1185">Reference proteome</keyword>
<dbReference type="AlphaFoldDB" id="A0A8S0YAB8"/>
<gene>
    <name evidence="1" type="ORF">METHB2_430014</name>
</gene>
<proteinExistence type="predicted"/>
<evidence type="ECO:0000313" key="1">
    <source>
        <dbReference type="EMBL" id="CAA9891535.1"/>
    </source>
</evidence>
<accession>A0A8S0YAB8</accession>
<evidence type="ECO:0000313" key="2">
    <source>
        <dbReference type="Proteomes" id="UP000494216"/>
    </source>
</evidence>
<protein>
    <submittedName>
        <fullName evidence="1">Transposase</fullName>
    </submittedName>
</protein>
<comment type="caution">
    <text evidence="1">The sequence shown here is derived from an EMBL/GenBank/DDBJ whole genome shotgun (WGS) entry which is preliminary data.</text>
</comment>
<name>A0A8S0YAB8_9GAMM</name>